<keyword evidence="4" id="KW-1185">Reference proteome</keyword>
<dbReference type="HOGENOM" id="CLU_1497129_0_0_1"/>
<dbReference type="EMBL" id="KB908592">
    <property type="protein sequence ID" value="EOA87207.1"/>
    <property type="molecule type" value="Genomic_DNA"/>
</dbReference>
<evidence type="ECO:0000313" key="3">
    <source>
        <dbReference type="EMBL" id="EOA87207.1"/>
    </source>
</evidence>
<reference evidence="3 4" key="1">
    <citation type="journal article" date="2012" name="PLoS Pathog.">
        <title>Diverse lifestyles and strategies of plant pathogenesis encoded in the genomes of eighteen Dothideomycetes fungi.</title>
        <authorList>
            <person name="Ohm R.A."/>
            <person name="Feau N."/>
            <person name="Henrissat B."/>
            <person name="Schoch C.L."/>
            <person name="Horwitz B.A."/>
            <person name="Barry K.W."/>
            <person name="Condon B.J."/>
            <person name="Copeland A.C."/>
            <person name="Dhillon B."/>
            <person name="Glaser F."/>
            <person name="Hesse C.N."/>
            <person name="Kosti I."/>
            <person name="LaButti K."/>
            <person name="Lindquist E.A."/>
            <person name="Lucas S."/>
            <person name="Salamov A.A."/>
            <person name="Bradshaw R.E."/>
            <person name="Ciuffetti L."/>
            <person name="Hamelin R.C."/>
            <person name="Kema G.H.J."/>
            <person name="Lawrence C."/>
            <person name="Scott J.A."/>
            <person name="Spatafora J.W."/>
            <person name="Turgeon B.G."/>
            <person name="de Wit P.J.G.M."/>
            <person name="Zhong S."/>
            <person name="Goodwin S.B."/>
            <person name="Grigoriev I.V."/>
        </authorList>
    </citation>
    <scope>NUCLEOTIDE SEQUENCE [LARGE SCALE GENOMIC DNA]</scope>
    <source>
        <strain evidence="4">28A</strain>
    </source>
</reference>
<dbReference type="OrthoDB" id="10640559at2759"/>
<evidence type="ECO:0000256" key="2">
    <source>
        <dbReference type="SAM" id="MobiDB-lite"/>
    </source>
</evidence>
<organism evidence="3 4">
    <name type="scientific">Exserohilum turcicum (strain 28A)</name>
    <name type="common">Northern leaf blight fungus</name>
    <name type="synonym">Setosphaeria turcica</name>
    <dbReference type="NCBI Taxonomy" id="671987"/>
    <lineage>
        <taxon>Eukaryota</taxon>
        <taxon>Fungi</taxon>
        <taxon>Dikarya</taxon>
        <taxon>Ascomycota</taxon>
        <taxon>Pezizomycotina</taxon>
        <taxon>Dothideomycetes</taxon>
        <taxon>Pleosporomycetidae</taxon>
        <taxon>Pleosporales</taxon>
        <taxon>Pleosporineae</taxon>
        <taxon>Pleosporaceae</taxon>
        <taxon>Exserohilum</taxon>
    </lineage>
</organism>
<dbReference type="GeneID" id="19402234"/>
<accession>R0KGQ3</accession>
<evidence type="ECO:0000256" key="1">
    <source>
        <dbReference type="SAM" id="Coils"/>
    </source>
</evidence>
<feature type="region of interest" description="Disordered" evidence="2">
    <location>
        <begin position="55"/>
        <end position="79"/>
    </location>
</feature>
<protein>
    <submittedName>
        <fullName evidence="3">Uncharacterized protein</fullName>
    </submittedName>
</protein>
<name>R0KGQ3_EXST2</name>
<sequence>MSRSSDTPAEDTRTRLRATATAFTPQAKTSASGALFHEGENEPCLQNDKIKQLYTSSVISEAPSESPNESRPTSSAHACPTCSQLTQTLVSLSHAQANLKSQLQRLERETPVEKLSRLCAQHDAEIKTLKEEVDALAKQDEALKVEIAGDEEKLRGLEKEVTKLRPKEAFTVVVREGKKK</sequence>
<proteinExistence type="predicted"/>
<reference evidence="3 4" key="2">
    <citation type="journal article" date="2013" name="PLoS Genet.">
        <title>Comparative genome structure, secondary metabolite, and effector coding capacity across Cochliobolus pathogens.</title>
        <authorList>
            <person name="Condon B.J."/>
            <person name="Leng Y."/>
            <person name="Wu D."/>
            <person name="Bushley K.E."/>
            <person name="Ohm R.A."/>
            <person name="Otillar R."/>
            <person name="Martin J."/>
            <person name="Schackwitz W."/>
            <person name="Grimwood J."/>
            <person name="MohdZainudin N."/>
            <person name="Xue C."/>
            <person name="Wang R."/>
            <person name="Manning V.A."/>
            <person name="Dhillon B."/>
            <person name="Tu Z.J."/>
            <person name="Steffenson B.J."/>
            <person name="Salamov A."/>
            <person name="Sun H."/>
            <person name="Lowry S."/>
            <person name="LaButti K."/>
            <person name="Han J."/>
            <person name="Copeland A."/>
            <person name="Lindquist E."/>
            <person name="Barry K."/>
            <person name="Schmutz J."/>
            <person name="Baker S.E."/>
            <person name="Ciuffetti L.M."/>
            <person name="Grigoriev I.V."/>
            <person name="Zhong S."/>
            <person name="Turgeon B.G."/>
        </authorList>
    </citation>
    <scope>NUCLEOTIDE SEQUENCE [LARGE SCALE GENOMIC DNA]</scope>
    <source>
        <strain evidence="4">28A</strain>
    </source>
</reference>
<keyword evidence="1" id="KW-0175">Coiled coil</keyword>
<evidence type="ECO:0000313" key="4">
    <source>
        <dbReference type="Proteomes" id="UP000016935"/>
    </source>
</evidence>
<dbReference type="Gene3D" id="1.10.287.1490">
    <property type="match status" value="1"/>
</dbReference>
<dbReference type="AlphaFoldDB" id="R0KGQ3"/>
<feature type="region of interest" description="Disordered" evidence="2">
    <location>
        <begin position="1"/>
        <end position="42"/>
    </location>
</feature>
<dbReference type="Proteomes" id="UP000016935">
    <property type="component" value="Unassembled WGS sequence"/>
</dbReference>
<gene>
    <name evidence="3" type="ORF">SETTUDRAFT_19737</name>
</gene>
<feature type="coiled-coil region" evidence="1">
    <location>
        <begin position="89"/>
        <end position="160"/>
    </location>
</feature>
<dbReference type="RefSeq" id="XP_008024947.1">
    <property type="nucleotide sequence ID" value="XM_008026756.1"/>
</dbReference>